<accession>A0A2R6NPA5</accession>
<dbReference type="AlphaFoldDB" id="A0A2R6NPA5"/>
<evidence type="ECO:0000313" key="2">
    <source>
        <dbReference type="EMBL" id="PSR74319.1"/>
    </source>
</evidence>
<feature type="region of interest" description="Disordered" evidence="1">
    <location>
        <begin position="119"/>
        <end position="169"/>
    </location>
</feature>
<reference evidence="2 3" key="1">
    <citation type="submission" date="2018-02" db="EMBL/GenBank/DDBJ databases">
        <title>Genome sequence of the basidiomycete white-rot fungus Phlebia centrifuga.</title>
        <authorList>
            <person name="Granchi Z."/>
            <person name="Peng M."/>
            <person name="de Vries R.P."/>
            <person name="Hilden K."/>
            <person name="Makela M.R."/>
            <person name="Grigoriev I."/>
            <person name="Riley R."/>
        </authorList>
    </citation>
    <scope>NUCLEOTIDE SEQUENCE [LARGE SCALE GENOMIC DNA]</scope>
    <source>
        <strain evidence="2 3">FBCC195</strain>
    </source>
</reference>
<feature type="compositionally biased region" description="Basic and acidic residues" evidence="1">
    <location>
        <begin position="126"/>
        <end position="135"/>
    </location>
</feature>
<evidence type="ECO:0000256" key="1">
    <source>
        <dbReference type="SAM" id="MobiDB-lite"/>
    </source>
</evidence>
<name>A0A2R6NPA5_9APHY</name>
<comment type="caution">
    <text evidence="2">The sequence shown here is derived from an EMBL/GenBank/DDBJ whole genome shotgun (WGS) entry which is preliminary data.</text>
</comment>
<keyword evidence="3" id="KW-1185">Reference proteome</keyword>
<dbReference type="EMBL" id="MLYV02000996">
    <property type="protein sequence ID" value="PSR74319.1"/>
    <property type="molecule type" value="Genomic_DNA"/>
</dbReference>
<gene>
    <name evidence="2" type="ORF">PHLCEN_2v9936</name>
</gene>
<organism evidence="2 3">
    <name type="scientific">Hermanssonia centrifuga</name>
    <dbReference type="NCBI Taxonomy" id="98765"/>
    <lineage>
        <taxon>Eukaryota</taxon>
        <taxon>Fungi</taxon>
        <taxon>Dikarya</taxon>
        <taxon>Basidiomycota</taxon>
        <taxon>Agaricomycotina</taxon>
        <taxon>Agaricomycetes</taxon>
        <taxon>Polyporales</taxon>
        <taxon>Meruliaceae</taxon>
        <taxon>Hermanssonia</taxon>
    </lineage>
</organism>
<dbReference type="Proteomes" id="UP000186601">
    <property type="component" value="Unassembled WGS sequence"/>
</dbReference>
<sequence length="169" mass="18660">MFAYVSMNSECVNTPDLRSPTGKPLAEAIPSTGDRLFAGRYDEKKPAPADKGDILVESGEILESGKLKREAGSSRIYSYISLSLLKSVGKNISKYPCFTRSVSQATDVPFMRVWTTGAHTPGIASGKEEKSDSSNRWRGKYSRRVRRRDKRRVGINSGAERLGARGRDV</sequence>
<protein>
    <submittedName>
        <fullName evidence="2">Uncharacterized protein</fullName>
    </submittedName>
</protein>
<feature type="compositionally biased region" description="Basic residues" evidence="1">
    <location>
        <begin position="137"/>
        <end position="153"/>
    </location>
</feature>
<proteinExistence type="predicted"/>
<evidence type="ECO:0000313" key="3">
    <source>
        <dbReference type="Proteomes" id="UP000186601"/>
    </source>
</evidence>